<gene>
    <name evidence="2" type="ORF">AB1Y20_021540</name>
</gene>
<sequence length="187" mass="20495">MPTGSPSGTPHHPEEVRGWARKTVSWAEKHVNAKWFPWFLALVGFVDYFSFGAMGVIITPLLTIGLIASTPRRGWLLIGLLSAGCFAGSFAFSQLVEWLEVSRRLEGSTQLSVARDLLERHGILAGALNTIFPLPTIPLIVAAHALKVQIPLILLAMAFGRFVRWSTMFATIHSSKAVARSIAHPKQ</sequence>
<dbReference type="EMBL" id="JBGBPQ010000007">
    <property type="protein sequence ID" value="KAL1521889.1"/>
    <property type="molecule type" value="Genomic_DNA"/>
</dbReference>
<protein>
    <recommendedName>
        <fullName evidence="4">DedA family protein</fullName>
    </recommendedName>
</protein>
<accession>A0AB34JMH6</accession>
<dbReference type="AlphaFoldDB" id="A0AB34JMH6"/>
<evidence type="ECO:0000313" key="2">
    <source>
        <dbReference type="EMBL" id="KAL1521889.1"/>
    </source>
</evidence>
<evidence type="ECO:0000313" key="3">
    <source>
        <dbReference type="Proteomes" id="UP001515480"/>
    </source>
</evidence>
<evidence type="ECO:0008006" key="4">
    <source>
        <dbReference type="Google" id="ProtNLM"/>
    </source>
</evidence>
<evidence type="ECO:0000256" key="1">
    <source>
        <dbReference type="SAM" id="Phobius"/>
    </source>
</evidence>
<keyword evidence="1" id="KW-0812">Transmembrane</keyword>
<keyword evidence="3" id="KW-1185">Reference proteome</keyword>
<feature type="transmembrane region" description="Helical" evidence="1">
    <location>
        <begin position="75"/>
        <end position="96"/>
    </location>
</feature>
<keyword evidence="1" id="KW-0472">Membrane</keyword>
<feature type="transmembrane region" description="Helical" evidence="1">
    <location>
        <begin position="137"/>
        <end position="159"/>
    </location>
</feature>
<keyword evidence="1" id="KW-1133">Transmembrane helix</keyword>
<organism evidence="2 3">
    <name type="scientific">Prymnesium parvum</name>
    <name type="common">Toxic golden alga</name>
    <dbReference type="NCBI Taxonomy" id="97485"/>
    <lineage>
        <taxon>Eukaryota</taxon>
        <taxon>Haptista</taxon>
        <taxon>Haptophyta</taxon>
        <taxon>Prymnesiophyceae</taxon>
        <taxon>Prymnesiales</taxon>
        <taxon>Prymnesiaceae</taxon>
        <taxon>Prymnesium</taxon>
    </lineage>
</organism>
<dbReference type="Proteomes" id="UP001515480">
    <property type="component" value="Unassembled WGS sequence"/>
</dbReference>
<comment type="caution">
    <text evidence="2">The sequence shown here is derived from an EMBL/GenBank/DDBJ whole genome shotgun (WGS) entry which is preliminary data.</text>
</comment>
<proteinExistence type="predicted"/>
<name>A0AB34JMH6_PRYPA</name>
<feature type="transmembrane region" description="Helical" evidence="1">
    <location>
        <begin position="35"/>
        <end position="68"/>
    </location>
</feature>
<reference evidence="2 3" key="1">
    <citation type="journal article" date="2024" name="Science">
        <title>Giant polyketide synthase enzymes in the biosynthesis of giant marine polyether toxins.</title>
        <authorList>
            <person name="Fallon T.R."/>
            <person name="Shende V.V."/>
            <person name="Wierzbicki I.H."/>
            <person name="Pendleton A.L."/>
            <person name="Watervoot N.F."/>
            <person name="Auber R.P."/>
            <person name="Gonzalez D.J."/>
            <person name="Wisecaver J.H."/>
            <person name="Moore B.S."/>
        </authorList>
    </citation>
    <scope>NUCLEOTIDE SEQUENCE [LARGE SCALE GENOMIC DNA]</scope>
    <source>
        <strain evidence="2 3">12B1</strain>
    </source>
</reference>